<feature type="domain" description="ABC transmembrane type-1" evidence="14">
    <location>
        <begin position="277"/>
        <end position="539"/>
    </location>
</feature>
<keyword evidence="5" id="KW-0547">Nucleotide-binding</keyword>
<name>A0AA38RSJ0_9PEZI</name>
<evidence type="ECO:0000259" key="14">
    <source>
        <dbReference type="PROSITE" id="PS50929"/>
    </source>
</evidence>
<evidence type="ECO:0000313" key="15">
    <source>
        <dbReference type="EMBL" id="KAJ9155968.1"/>
    </source>
</evidence>
<evidence type="ECO:0000256" key="6">
    <source>
        <dbReference type="ARBA" id="ARBA00022840"/>
    </source>
</evidence>
<feature type="transmembrane region" description="Helical" evidence="12">
    <location>
        <begin position="970"/>
        <end position="993"/>
    </location>
</feature>
<feature type="transmembrane region" description="Helical" evidence="12">
    <location>
        <begin position="154"/>
        <end position="175"/>
    </location>
</feature>
<dbReference type="Pfam" id="PF00005">
    <property type="entry name" value="ABC_tran"/>
    <property type="match status" value="2"/>
</dbReference>
<accession>A0AA38RSJ0</accession>
<dbReference type="Gene3D" id="3.40.50.300">
    <property type="entry name" value="P-loop containing nucleotide triphosphate hydrolases"/>
    <property type="match status" value="2"/>
</dbReference>
<evidence type="ECO:0000256" key="9">
    <source>
        <dbReference type="ARBA" id="ARBA00023180"/>
    </source>
</evidence>
<dbReference type="InterPro" id="IPR027417">
    <property type="entry name" value="P-loop_NTPase"/>
</dbReference>
<evidence type="ECO:0000256" key="5">
    <source>
        <dbReference type="ARBA" id="ARBA00022741"/>
    </source>
</evidence>
<dbReference type="EMBL" id="JANBVN010000052">
    <property type="protein sequence ID" value="KAJ9155968.1"/>
    <property type="molecule type" value="Genomic_DNA"/>
</dbReference>
<dbReference type="Proteomes" id="UP001174691">
    <property type="component" value="Unassembled WGS sequence"/>
</dbReference>
<evidence type="ECO:0000259" key="13">
    <source>
        <dbReference type="PROSITE" id="PS50893"/>
    </source>
</evidence>
<protein>
    <submittedName>
        <fullName evidence="15">ABC multidrug transporter</fullName>
    </submittedName>
</protein>
<dbReference type="Pfam" id="PF24357">
    <property type="entry name" value="TMD0_ABC"/>
    <property type="match status" value="1"/>
</dbReference>
<dbReference type="PANTHER" id="PTHR24223">
    <property type="entry name" value="ATP-BINDING CASSETTE SUB-FAMILY C"/>
    <property type="match status" value="1"/>
</dbReference>
<evidence type="ECO:0000256" key="12">
    <source>
        <dbReference type="SAM" id="Phobius"/>
    </source>
</evidence>
<feature type="domain" description="ABC transporter" evidence="13">
    <location>
        <begin position="442"/>
        <end position="694"/>
    </location>
</feature>
<dbReference type="InterPro" id="IPR050173">
    <property type="entry name" value="ABC_transporter_C-like"/>
</dbReference>
<keyword evidence="16" id="KW-1185">Reference proteome</keyword>
<feature type="region of interest" description="Disordered" evidence="11">
    <location>
        <begin position="697"/>
        <end position="724"/>
    </location>
</feature>
<dbReference type="InterPro" id="IPR003593">
    <property type="entry name" value="AAA+_ATPase"/>
</dbReference>
<sequence>MASNCTDDAFGPWAGTSCRGGFDFTLLFEQSIMMIAPTALFVSISVPRFAILGKRKATTLPNPSRTAKLTVATIFASLQLVLLVLQVQLLGHSLATRVSVASAVINLVASLHILALSWVEDARSVRPSSLIILYLLLSLLSDLPQARTRWLLGAHLPLAAVFTASVGAKLVLLALESFNKRQYLRSEYRSLPPESTSGILNRSLLWWLNDLFERGYRTLLPFDALYVLDGELTSDALAERVAHAWRHRRTPERRFEYPLTISRALWWPILQIVIPRLFLIGFTFAQPFLITSALNLLLQPATELTRDQGYGLIGATALVYIGLAISMLLFEHRLYRAITMFRGATVLLIHQHTLEIQDGAYDSSAAITLMSTDTDNVIKAIERVNEVWARAIEVAVGIYLLARQLGWPCVVPLIAVLVSSGITSFLSKRIGGNQKKWVDAVQKRIALTSSVLSGIKSIKMMGLSRVLTSLIQEARVIETNLMASFRSNIVWMNVAANLPEIWAPTLTFAVYAAQASVNGSASIGTTQAFTSLAVIGLMAKPAGILAICGPVGHHQVDEQWYESTVKACALHNDFTLLHEGDLTLIGTGSTVLSGGQKQRVALARAVYHRPDLTLLDDVLSALDSQTKRHVVENLLGTNGLFRKLGTAVVLITHDAASLRYADQTLVLSRAEDEYGRTYTHLASKNVSEAIVEIQTSHQDADSKVDEPAAAARPNEASSVRAKKVQPADATRATGEYATYKYYFNSIGLWKTLMMTGFCASYGFLINFMGIWLKWWTDVNGGHIGLYIGVYLLLSALCTTAFWGYVWSTLCVISPSTGRKLHYRLLQTVMRAPAAFFSSTDSGTILNRFSQDMTLIESQLPVGLLIFVSHVFMALGAAALVFTGSSYMAITMPFLMVALWCLQHVYLRTSRQLRLLDLEAKSPLYSHFLESIKGVVTIRAFGWQVENRAENHRLLDHSQRPYYLLFCVQRWLNLVLDLIVAAMATLLVGLAIGLRTNTSPGLLGVSMNSVLSFNTVMSQLISGYTQLETSLGSIARLRDFERDVVPEAKEGEDLEPPPSWPDRGQIEFRHVTVSHNPENVALRDISLTLSPGQRVGICGRTGSGKSSLLGSLLRLLEIDSGDILIDSISLSTLSRETIRERLIVIPQDPLLLVGTLRLNLDPSGSYSSHPDSALVAVLTRVGLWPALADRGGLDAEMGGGGTELSLGQQQLLALARALLKRDRGRVLLLDEPTSNVDAETDAVIQRVLAEDFGGCTVLTVAHRLETIRGSDVVVVLDAGRVVEVGAPDELLRREDGWFSGLVRSGK</sequence>
<evidence type="ECO:0000256" key="11">
    <source>
        <dbReference type="SAM" id="MobiDB-lite"/>
    </source>
</evidence>
<dbReference type="GO" id="GO:0005524">
    <property type="term" value="F:ATP binding"/>
    <property type="evidence" value="ECO:0007669"/>
    <property type="project" value="UniProtKB-KW"/>
</dbReference>
<evidence type="ECO:0000256" key="7">
    <source>
        <dbReference type="ARBA" id="ARBA00022989"/>
    </source>
</evidence>
<feature type="transmembrane region" description="Helical" evidence="12">
    <location>
        <begin position="752"/>
        <end position="771"/>
    </location>
</feature>
<evidence type="ECO:0000256" key="4">
    <source>
        <dbReference type="ARBA" id="ARBA00022692"/>
    </source>
</evidence>
<feature type="transmembrane region" description="Helical" evidence="12">
    <location>
        <begin position="783"/>
        <end position="812"/>
    </location>
</feature>
<dbReference type="PROSITE" id="PS50893">
    <property type="entry name" value="ABC_TRANSPORTER_2"/>
    <property type="match status" value="2"/>
</dbReference>
<reference evidence="15" key="1">
    <citation type="submission" date="2022-07" db="EMBL/GenBank/DDBJ databases">
        <title>Fungi with potential for degradation of polypropylene.</title>
        <authorList>
            <person name="Gostincar C."/>
        </authorList>
    </citation>
    <scope>NUCLEOTIDE SEQUENCE</scope>
    <source>
        <strain evidence="15">EXF-13287</strain>
    </source>
</reference>
<dbReference type="GO" id="GO:0140359">
    <property type="term" value="F:ABC-type transporter activity"/>
    <property type="evidence" value="ECO:0007669"/>
    <property type="project" value="InterPro"/>
</dbReference>
<comment type="subcellular location">
    <subcellularLocation>
        <location evidence="1">Cell membrane</location>
        <topology evidence="1">Multi-pass membrane protein</topology>
    </subcellularLocation>
</comment>
<dbReference type="InterPro" id="IPR044726">
    <property type="entry name" value="ABCC_6TM_D2"/>
</dbReference>
<feature type="domain" description="ABC transporter" evidence="13">
    <location>
        <begin position="1065"/>
        <end position="1302"/>
    </location>
</feature>
<dbReference type="GO" id="GO:0005886">
    <property type="term" value="C:plasma membrane"/>
    <property type="evidence" value="ECO:0007669"/>
    <property type="project" value="UniProtKB-SubCell"/>
</dbReference>
<dbReference type="FunFam" id="1.20.1560.10:FF:000066">
    <property type="entry name" value="ABC multidrug transporter (Eurofung)"/>
    <property type="match status" value="1"/>
</dbReference>
<dbReference type="InterPro" id="IPR003439">
    <property type="entry name" value="ABC_transporter-like_ATP-bd"/>
</dbReference>
<evidence type="ECO:0000256" key="1">
    <source>
        <dbReference type="ARBA" id="ARBA00004651"/>
    </source>
</evidence>
<feature type="domain" description="ABC transmembrane type-1" evidence="14">
    <location>
        <begin position="767"/>
        <end position="1028"/>
    </location>
</feature>
<comment type="function">
    <text evidence="10">ABC-type transporter; part of the gene cluster that mediates the biosynthesis of the phomopsins, a group of hexapeptide mycotoxins which infects lupins and causes lupinosis disease in livestock.</text>
</comment>
<dbReference type="SUPFAM" id="SSF90123">
    <property type="entry name" value="ABC transporter transmembrane region"/>
    <property type="match status" value="2"/>
</dbReference>
<dbReference type="InterPro" id="IPR044746">
    <property type="entry name" value="ABCC_6TM_D1"/>
</dbReference>
<organism evidence="15 16">
    <name type="scientific">Coniochaeta hoffmannii</name>
    <dbReference type="NCBI Taxonomy" id="91930"/>
    <lineage>
        <taxon>Eukaryota</taxon>
        <taxon>Fungi</taxon>
        <taxon>Dikarya</taxon>
        <taxon>Ascomycota</taxon>
        <taxon>Pezizomycotina</taxon>
        <taxon>Sordariomycetes</taxon>
        <taxon>Sordariomycetidae</taxon>
        <taxon>Coniochaetales</taxon>
        <taxon>Coniochaetaceae</taxon>
        <taxon>Coniochaeta</taxon>
    </lineage>
</organism>
<dbReference type="CDD" id="cd18579">
    <property type="entry name" value="ABC_6TM_ABCC_D1"/>
    <property type="match status" value="1"/>
</dbReference>
<evidence type="ECO:0000256" key="3">
    <source>
        <dbReference type="ARBA" id="ARBA00022475"/>
    </source>
</evidence>
<feature type="transmembrane region" description="Helical" evidence="12">
    <location>
        <begin position="280"/>
        <end position="298"/>
    </location>
</feature>
<gene>
    <name evidence="15" type="ORF">NKR19_g4232</name>
</gene>
<feature type="transmembrane region" description="Helical" evidence="12">
    <location>
        <begin position="71"/>
        <end position="91"/>
    </location>
</feature>
<dbReference type="Pfam" id="PF00664">
    <property type="entry name" value="ABC_membrane"/>
    <property type="match status" value="2"/>
</dbReference>
<dbReference type="CDD" id="cd18580">
    <property type="entry name" value="ABC_6TM_ABCC_D2"/>
    <property type="match status" value="1"/>
</dbReference>
<dbReference type="FunFam" id="3.40.50.300:FF:000838">
    <property type="entry name" value="ABC multidrug transporter (Eurofung)"/>
    <property type="match status" value="1"/>
</dbReference>
<dbReference type="Gene3D" id="1.20.1560.10">
    <property type="entry name" value="ABC transporter type 1, transmembrane domain"/>
    <property type="match status" value="2"/>
</dbReference>
<keyword evidence="4 12" id="KW-0812">Transmembrane</keyword>
<keyword evidence="9" id="KW-0325">Glycoprotein</keyword>
<feature type="transmembrane region" description="Helical" evidence="12">
    <location>
        <begin position="886"/>
        <end position="906"/>
    </location>
</feature>
<feature type="transmembrane region" description="Helical" evidence="12">
    <location>
        <begin position="97"/>
        <end position="119"/>
    </location>
</feature>
<feature type="transmembrane region" description="Helical" evidence="12">
    <location>
        <begin position="310"/>
        <end position="330"/>
    </location>
</feature>
<dbReference type="InterPro" id="IPR011527">
    <property type="entry name" value="ABC1_TM_dom"/>
</dbReference>
<keyword evidence="2" id="KW-0813">Transport</keyword>
<dbReference type="PANTHER" id="PTHR24223:SF399">
    <property type="entry name" value="ABC TRANSPORTER ATNG"/>
    <property type="match status" value="1"/>
</dbReference>
<evidence type="ECO:0000256" key="8">
    <source>
        <dbReference type="ARBA" id="ARBA00023136"/>
    </source>
</evidence>
<dbReference type="InterPro" id="IPR017871">
    <property type="entry name" value="ABC_transporter-like_CS"/>
</dbReference>
<evidence type="ECO:0000256" key="10">
    <source>
        <dbReference type="ARBA" id="ARBA00059074"/>
    </source>
</evidence>
<keyword evidence="8 12" id="KW-0472">Membrane</keyword>
<evidence type="ECO:0000256" key="2">
    <source>
        <dbReference type="ARBA" id="ARBA00022448"/>
    </source>
</evidence>
<keyword evidence="3" id="KW-1003">Cell membrane</keyword>
<proteinExistence type="predicted"/>
<comment type="caution">
    <text evidence="15">The sequence shown here is derived from an EMBL/GenBank/DDBJ whole genome shotgun (WGS) entry which is preliminary data.</text>
</comment>
<dbReference type="SUPFAM" id="SSF52540">
    <property type="entry name" value="P-loop containing nucleoside triphosphate hydrolases"/>
    <property type="match status" value="2"/>
</dbReference>
<dbReference type="InterPro" id="IPR036640">
    <property type="entry name" value="ABC1_TM_sf"/>
</dbReference>
<dbReference type="PROSITE" id="PS00211">
    <property type="entry name" value="ABC_TRANSPORTER_1"/>
    <property type="match status" value="2"/>
</dbReference>
<dbReference type="FunFam" id="1.20.1560.10:FF:000055">
    <property type="entry name" value="ABC multidrug transporter (Eurofung)"/>
    <property type="match status" value="1"/>
</dbReference>
<dbReference type="PROSITE" id="PS50929">
    <property type="entry name" value="ABC_TM1F"/>
    <property type="match status" value="2"/>
</dbReference>
<dbReference type="SMART" id="SM00382">
    <property type="entry name" value="AAA"/>
    <property type="match status" value="2"/>
</dbReference>
<dbReference type="InterPro" id="IPR056227">
    <property type="entry name" value="TMD0_ABC"/>
</dbReference>
<keyword evidence="7 12" id="KW-1133">Transmembrane helix</keyword>
<dbReference type="GO" id="GO:0016887">
    <property type="term" value="F:ATP hydrolysis activity"/>
    <property type="evidence" value="ECO:0007669"/>
    <property type="project" value="InterPro"/>
</dbReference>
<keyword evidence="6" id="KW-0067">ATP-binding</keyword>
<feature type="transmembrane region" description="Helical" evidence="12">
    <location>
        <begin position="32"/>
        <end position="51"/>
    </location>
</feature>
<feature type="transmembrane region" description="Helical" evidence="12">
    <location>
        <begin position="859"/>
        <end position="880"/>
    </location>
</feature>
<evidence type="ECO:0000313" key="16">
    <source>
        <dbReference type="Proteomes" id="UP001174691"/>
    </source>
</evidence>